<reference evidence="5 6" key="1">
    <citation type="journal article" date="2021" name="Sci. Rep.">
        <title>The genome of the diatom Chaetoceros tenuissimus carries an ancient integrated fragment of an extant virus.</title>
        <authorList>
            <person name="Hongo Y."/>
            <person name="Kimura K."/>
            <person name="Takaki Y."/>
            <person name="Yoshida Y."/>
            <person name="Baba S."/>
            <person name="Kobayashi G."/>
            <person name="Nagasaki K."/>
            <person name="Hano T."/>
            <person name="Tomaru Y."/>
        </authorList>
    </citation>
    <scope>NUCLEOTIDE SEQUENCE [LARGE SCALE GENOMIC DNA]</scope>
    <source>
        <strain evidence="5 6">NIES-3715</strain>
    </source>
</reference>
<dbReference type="GO" id="GO:0004519">
    <property type="term" value="F:endonuclease activity"/>
    <property type="evidence" value="ECO:0007669"/>
    <property type="project" value="UniProtKB-KW"/>
</dbReference>
<dbReference type="Pfam" id="PF00565">
    <property type="entry name" value="SNase"/>
    <property type="match status" value="1"/>
</dbReference>
<evidence type="ECO:0000313" key="5">
    <source>
        <dbReference type="EMBL" id="GFH51895.1"/>
    </source>
</evidence>
<keyword evidence="3" id="KW-0378">Hydrolase</keyword>
<evidence type="ECO:0000256" key="3">
    <source>
        <dbReference type="ARBA" id="ARBA00022801"/>
    </source>
</evidence>
<keyword evidence="2" id="KW-0255">Endonuclease</keyword>
<evidence type="ECO:0000259" key="4">
    <source>
        <dbReference type="PROSITE" id="PS50830"/>
    </source>
</evidence>
<dbReference type="InterPro" id="IPR016071">
    <property type="entry name" value="Staphylococal_nuclease_OB-fold"/>
</dbReference>
<comment type="caution">
    <text evidence="5">The sequence shown here is derived from an EMBL/GenBank/DDBJ whole genome shotgun (WGS) entry which is preliminary data.</text>
</comment>
<dbReference type="SUPFAM" id="SSF50199">
    <property type="entry name" value="Staphylococcal nuclease"/>
    <property type="match status" value="1"/>
</dbReference>
<keyword evidence="1" id="KW-0540">Nuclease</keyword>
<organism evidence="5 6">
    <name type="scientific">Chaetoceros tenuissimus</name>
    <dbReference type="NCBI Taxonomy" id="426638"/>
    <lineage>
        <taxon>Eukaryota</taxon>
        <taxon>Sar</taxon>
        <taxon>Stramenopiles</taxon>
        <taxon>Ochrophyta</taxon>
        <taxon>Bacillariophyta</taxon>
        <taxon>Coscinodiscophyceae</taxon>
        <taxon>Chaetocerotophycidae</taxon>
        <taxon>Chaetocerotales</taxon>
        <taxon>Chaetocerotaceae</taxon>
        <taxon>Chaetoceros</taxon>
    </lineage>
</organism>
<dbReference type="AlphaFoldDB" id="A0AAD3CVR2"/>
<evidence type="ECO:0000256" key="1">
    <source>
        <dbReference type="ARBA" id="ARBA00022722"/>
    </source>
</evidence>
<dbReference type="PANTHER" id="PTHR12302">
    <property type="entry name" value="EBNA2 BINDING PROTEIN P100"/>
    <property type="match status" value="1"/>
</dbReference>
<dbReference type="InterPro" id="IPR035437">
    <property type="entry name" value="SNase_OB-fold_sf"/>
</dbReference>
<gene>
    <name evidence="5" type="ORF">CTEN210_08371</name>
</gene>
<feature type="domain" description="TNase-like" evidence="4">
    <location>
        <begin position="54"/>
        <end position="184"/>
    </location>
</feature>
<dbReference type="PANTHER" id="PTHR12302:SF3">
    <property type="entry name" value="SERINE_THREONINE-PROTEIN KINASE 31"/>
    <property type="match status" value="1"/>
</dbReference>
<proteinExistence type="predicted"/>
<evidence type="ECO:0000313" key="6">
    <source>
        <dbReference type="Proteomes" id="UP001054902"/>
    </source>
</evidence>
<sequence>MGNCNGNCVAHVVDNIGPVLHSKLDGILPAPTSTNGECKYTSLDTAIYSSLPKASEKHRVVKVYDGDTATLEGGQRVRLLGVDTPEIKQNEAYAKEARDFLSGKILDQYVHLSFEDNNKEDRYGRLLAWLFVETEGGYLNMNEALVINGLAKVYNPNGSKSANHNKMLAMQKSARQRSAGTWSNFVDSNVFKTKFGKTYHKNQQCTHLSRSKRLMKTTASEALDIGLSGCRTCYGL</sequence>
<dbReference type="GO" id="GO:0016787">
    <property type="term" value="F:hydrolase activity"/>
    <property type="evidence" value="ECO:0007669"/>
    <property type="project" value="UniProtKB-KW"/>
</dbReference>
<accession>A0AAD3CVR2</accession>
<dbReference type="SMART" id="SM00318">
    <property type="entry name" value="SNc"/>
    <property type="match status" value="1"/>
</dbReference>
<keyword evidence="6" id="KW-1185">Reference proteome</keyword>
<protein>
    <recommendedName>
        <fullName evidence="4">TNase-like domain-containing protein</fullName>
    </recommendedName>
</protein>
<dbReference type="Proteomes" id="UP001054902">
    <property type="component" value="Unassembled WGS sequence"/>
</dbReference>
<name>A0AAD3CVR2_9STRA</name>
<dbReference type="Gene3D" id="2.40.50.90">
    <property type="match status" value="1"/>
</dbReference>
<dbReference type="EMBL" id="BLLK01000045">
    <property type="protein sequence ID" value="GFH51895.1"/>
    <property type="molecule type" value="Genomic_DNA"/>
</dbReference>
<evidence type="ECO:0000256" key="2">
    <source>
        <dbReference type="ARBA" id="ARBA00022759"/>
    </source>
</evidence>
<dbReference type="PROSITE" id="PS50830">
    <property type="entry name" value="TNASE_3"/>
    <property type="match status" value="1"/>
</dbReference>